<keyword evidence="8" id="KW-1185">Reference proteome</keyword>
<dbReference type="SUPFAM" id="SSF48371">
    <property type="entry name" value="ARM repeat"/>
    <property type="match status" value="1"/>
</dbReference>
<comment type="caution">
    <text evidence="7">The sequence shown here is derived from an EMBL/GenBank/DDBJ whole genome shotgun (WGS) entry which is preliminary data.</text>
</comment>
<feature type="domain" description="Pre-rRNA-processing protein RIX1 N-terminal" evidence="5">
    <location>
        <begin position="27"/>
        <end position="236"/>
    </location>
</feature>
<organism evidence="7 8">
    <name type="scientific">Furculomyces boomerangus</name>
    <dbReference type="NCBI Taxonomy" id="61424"/>
    <lineage>
        <taxon>Eukaryota</taxon>
        <taxon>Fungi</taxon>
        <taxon>Fungi incertae sedis</taxon>
        <taxon>Zoopagomycota</taxon>
        <taxon>Kickxellomycotina</taxon>
        <taxon>Harpellomycetes</taxon>
        <taxon>Harpellales</taxon>
        <taxon>Harpellaceae</taxon>
        <taxon>Furculomyces</taxon>
    </lineage>
</organism>
<evidence type="ECO:0000256" key="3">
    <source>
        <dbReference type="ARBA" id="ARBA00021502"/>
    </source>
</evidence>
<comment type="subcellular location">
    <subcellularLocation>
        <location evidence="1">Nucleus</location>
    </subcellularLocation>
</comment>
<dbReference type="Proteomes" id="UP000245699">
    <property type="component" value="Unassembled WGS sequence"/>
</dbReference>
<dbReference type="PANTHER" id="PTHR34105">
    <property type="entry name" value="PROLINE-, GLUTAMIC ACID- AND LEUCINE-RICH PROTEIN 1"/>
    <property type="match status" value="1"/>
</dbReference>
<dbReference type="PANTHER" id="PTHR34105:SF1">
    <property type="entry name" value="PROLINE-, GLUTAMIC ACID- AND LEUCINE-RICH PROTEIN 1"/>
    <property type="match status" value="1"/>
</dbReference>
<dbReference type="AlphaFoldDB" id="A0A2T9Z0Y6"/>
<evidence type="ECO:0000313" key="7">
    <source>
        <dbReference type="EMBL" id="PVU98237.1"/>
    </source>
</evidence>
<protein>
    <recommendedName>
        <fullName evidence="3">Pre-rRNA-processing protein RIX1</fullName>
    </recommendedName>
</protein>
<sequence length="366" mass="40702">MASAISQAEAQLSLLINNFLGDEKQLESTFPLVIEIITLKNLLNPAPEQTASSRTLEQNGFESIKKNFSGQSASNLLYIDANELKKYDSTLQKFSSRLTSLLLSKFPRSRLAAVLLIKQSCEQSLYILFQHAEKWIMHLINLLSKSEILKTQEAAISALISILDTANNYTDLQRDIVTPNVSKFNVALISLIKTNIKIFPAVSNALVWTCTSFPGLMRTNSEKAIKACLQFLDGSYVISNPKLVMCACECISSLSTVGGKNNSSERWLENFSKTITTIDITLNKVYQSVDTAVYEGTKSHYDMDFSFDDYIVGLPLLVDRCASLTELVVSFLTNEVKDPVMVPVEEVIHIINRLGSVNSKTKVIFT</sequence>
<dbReference type="GO" id="GO:0005634">
    <property type="term" value="C:nucleus"/>
    <property type="evidence" value="ECO:0007669"/>
    <property type="project" value="UniProtKB-SubCell"/>
</dbReference>
<evidence type="ECO:0000313" key="8">
    <source>
        <dbReference type="Proteomes" id="UP000245699"/>
    </source>
</evidence>
<evidence type="ECO:0000313" key="6">
    <source>
        <dbReference type="EMBL" id="PVU88235.1"/>
    </source>
</evidence>
<dbReference type="InterPro" id="IPR016024">
    <property type="entry name" value="ARM-type_fold"/>
</dbReference>
<dbReference type="Pfam" id="PF08167">
    <property type="entry name" value="RIX1"/>
    <property type="match status" value="1"/>
</dbReference>
<name>A0A2T9Z0Y6_9FUNG</name>
<comment type="similarity">
    <text evidence="2">Belongs to the RIX1/PELP1 family.</text>
</comment>
<proteinExistence type="inferred from homology"/>
<dbReference type="EMBL" id="MBFT01000646">
    <property type="protein sequence ID" value="PVU88235.1"/>
    <property type="molecule type" value="Genomic_DNA"/>
</dbReference>
<keyword evidence="4" id="KW-0539">Nucleus</keyword>
<evidence type="ECO:0000259" key="5">
    <source>
        <dbReference type="Pfam" id="PF08167"/>
    </source>
</evidence>
<accession>A0A2T9Z0Y6</accession>
<dbReference type="OrthoDB" id="20900at2759"/>
<evidence type="ECO:0000256" key="1">
    <source>
        <dbReference type="ARBA" id="ARBA00004123"/>
    </source>
</evidence>
<dbReference type="InterPro" id="IPR012583">
    <property type="entry name" value="RIX1_N"/>
</dbReference>
<evidence type="ECO:0000256" key="2">
    <source>
        <dbReference type="ARBA" id="ARBA00010511"/>
    </source>
</evidence>
<dbReference type="GO" id="GO:0006364">
    <property type="term" value="P:rRNA processing"/>
    <property type="evidence" value="ECO:0007669"/>
    <property type="project" value="TreeGrafter"/>
</dbReference>
<gene>
    <name evidence="7" type="ORF">BB559_001740</name>
    <name evidence="6" type="ORF">BB559_005658</name>
</gene>
<reference evidence="7 8" key="1">
    <citation type="journal article" date="2018" name="MBio">
        <title>Comparative Genomics Reveals the Core Gene Toolbox for the Fungus-Insect Symbiosis.</title>
        <authorList>
            <person name="Wang Y."/>
            <person name="Stata M."/>
            <person name="Wang W."/>
            <person name="Stajich J.E."/>
            <person name="White M.M."/>
            <person name="Moncalvo J.M."/>
        </authorList>
    </citation>
    <scope>NUCLEOTIDE SEQUENCE [LARGE SCALE GENOMIC DNA]</scope>
    <source>
        <strain evidence="7 8">AUS-77-4</strain>
    </source>
</reference>
<dbReference type="EMBL" id="MBFT01000087">
    <property type="protein sequence ID" value="PVU98237.1"/>
    <property type="molecule type" value="Genomic_DNA"/>
</dbReference>
<evidence type="ECO:0000256" key="4">
    <source>
        <dbReference type="ARBA" id="ARBA00023242"/>
    </source>
</evidence>
<dbReference type="STRING" id="61424.A0A2T9Z0Y6"/>